<organism evidence="1 2">
    <name type="scientific">Paenibacillus azoreducens</name>
    <dbReference type="NCBI Taxonomy" id="116718"/>
    <lineage>
        <taxon>Bacteria</taxon>
        <taxon>Bacillati</taxon>
        <taxon>Bacillota</taxon>
        <taxon>Bacilli</taxon>
        <taxon>Bacillales</taxon>
        <taxon>Paenibacillaceae</taxon>
        <taxon>Paenibacillus</taxon>
    </lineage>
</organism>
<proteinExistence type="predicted"/>
<evidence type="ECO:0008006" key="3">
    <source>
        <dbReference type="Google" id="ProtNLM"/>
    </source>
</evidence>
<evidence type="ECO:0000313" key="1">
    <source>
        <dbReference type="EMBL" id="GIO51132.1"/>
    </source>
</evidence>
<dbReference type="RefSeq" id="WP_212981173.1">
    <property type="nucleotide sequence ID" value="NZ_AP025343.1"/>
</dbReference>
<name>A0A920CW29_9BACL</name>
<gene>
    <name evidence="1" type="ORF">J34TS1_58970</name>
</gene>
<reference evidence="1 2" key="1">
    <citation type="submission" date="2021-03" db="EMBL/GenBank/DDBJ databases">
        <title>Antimicrobial resistance genes in bacteria isolated from Japanese honey, and their potential for conferring macrolide and lincosamide resistance in the American foulbrood pathogen Paenibacillus larvae.</title>
        <authorList>
            <person name="Okamoto M."/>
            <person name="Kumagai M."/>
            <person name="Kanamori H."/>
            <person name="Takamatsu D."/>
        </authorList>
    </citation>
    <scope>NUCLEOTIDE SEQUENCE [LARGE SCALE GENOMIC DNA]</scope>
    <source>
        <strain evidence="1 2">J34TS1</strain>
    </source>
</reference>
<evidence type="ECO:0000313" key="2">
    <source>
        <dbReference type="Proteomes" id="UP000682811"/>
    </source>
</evidence>
<dbReference type="EMBL" id="BORT01000044">
    <property type="protein sequence ID" value="GIO51132.1"/>
    <property type="molecule type" value="Genomic_DNA"/>
</dbReference>
<protein>
    <recommendedName>
        <fullName evidence="3">DUF4440 domain-containing protein</fullName>
    </recommendedName>
</protein>
<comment type="caution">
    <text evidence="1">The sequence shown here is derived from an EMBL/GenBank/DDBJ whole genome shotgun (WGS) entry which is preliminary data.</text>
</comment>
<accession>A0A920CW29</accession>
<dbReference type="Proteomes" id="UP000682811">
    <property type="component" value="Unassembled WGS sequence"/>
</dbReference>
<sequence>MLEEAIVAVEEYRRVINEGNVEEVNTWISNEFIGYFGYYPDRDYEIYRSEYYKTDNIETFAAYEGKQPHWEYKDLARNMRTDNELIISAIVDFSLHGKKVASVLAMEVYRKEKGAWKLYRQHMEKYAEV</sequence>
<keyword evidence="2" id="KW-1185">Reference proteome</keyword>
<dbReference type="SUPFAM" id="SSF54427">
    <property type="entry name" value="NTF2-like"/>
    <property type="match status" value="1"/>
</dbReference>
<dbReference type="AlphaFoldDB" id="A0A920CW29"/>
<dbReference type="InterPro" id="IPR032710">
    <property type="entry name" value="NTF2-like_dom_sf"/>
</dbReference>